<accession>A0A9N9L0M8</accession>
<proteinExistence type="predicted"/>
<dbReference type="EMBL" id="CAJVRL010000069">
    <property type="protein sequence ID" value="CAG8956118.1"/>
    <property type="molecule type" value="Genomic_DNA"/>
</dbReference>
<organism evidence="1 2">
    <name type="scientific">Hymenoscyphus fraxineus</name>
    <dbReference type="NCBI Taxonomy" id="746836"/>
    <lineage>
        <taxon>Eukaryota</taxon>
        <taxon>Fungi</taxon>
        <taxon>Dikarya</taxon>
        <taxon>Ascomycota</taxon>
        <taxon>Pezizomycotina</taxon>
        <taxon>Leotiomycetes</taxon>
        <taxon>Helotiales</taxon>
        <taxon>Helotiaceae</taxon>
        <taxon>Hymenoscyphus</taxon>
    </lineage>
</organism>
<comment type="caution">
    <text evidence="1">The sequence shown here is derived from an EMBL/GenBank/DDBJ whole genome shotgun (WGS) entry which is preliminary data.</text>
</comment>
<name>A0A9N9L0M8_9HELO</name>
<reference evidence="1" key="1">
    <citation type="submission" date="2021-07" db="EMBL/GenBank/DDBJ databases">
        <authorList>
            <person name="Durling M."/>
        </authorList>
    </citation>
    <scope>NUCLEOTIDE SEQUENCE</scope>
</reference>
<gene>
    <name evidence="1" type="ORF">HYFRA_00012035</name>
</gene>
<protein>
    <submittedName>
        <fullName evidence="1">Uncharacterized protein</fullName>
    </submittedName>
</protein>
<sequence>MLYRIKPLDLIQGIKALTLKGGLCNSALLITPRPVNVRVLLVMSPSQSSNGIPISKDQQQTKIALSNSTMCRYTQRYSCRCAHYSKPVLTGLCDKHKSNSMCCPPEECIHEPQKDVTGKCEFCLGMGYKIILKVGTGNASALEV</sequence>
<dbReference type="Proteomes" id="UP000696280">
    <property type="component" value="Unassembled WGS sequence"/>
</dbReference>
<evidence type="ECO:0000313" key="2">
    <source>
        <dbReference type="Proteomes" id="UP000696280"/>
    </source>
</evidence>
<dbReference type="AlphaFoldDB" id="A0A9N9L0M8"/>
<evidence type="ECO:0000313" key="1">
    <source>
        <dbReference type="EMBL" id="CAG8956118.1"/>
    </source>
</evidence>
<keyword evidence="2" id="KW-1185">Reference proteome</keyword>